<evidence type="ECO:0000313" key="2">
    <source>
        <dbReference type="Proteomes" id="UP000499080"/>
    </source>
</evidence>
<gene>
    <name evidence="1" type="ORF">AVEN_181908_1</name>
</gene>
<dbReference type="Proteomes" id="UP000499080">
    <property type="component" value="Unassembled WGS sequence"/>
</dbReference>
<feature type="non-terminal residue" evidence="1">
    <location>
        <position position="25"/>
    </location>
</feature>
<keyword evidence="2" id="KW-1185">Reference proteome</keyword>
<dbReference type="EMBL" id="BGPR01018283">
    <property type="protein sequence ID" value="GBN78725.1"/>
    <property type="molecule type" value="Genomic_DNA"/>
</dbReference>
<proteinExistence type="predicted"/>
<dbReference type="AlphaFoldDB" id="A0A4Y2RUT6"/>
<comment type="caution">
    <text evidence="1">The sequence shown here is derived from an EMBL/GenBank/DDBJ whole genome shotgun (WGS) entry which is preliminary data.</text>
</comment>
<accession>A0A4Y2RUT6</accession>
<reference evidence="1 2" key="1">
    <citation type="journal article" date="2019" name="Sci. Rep.">
        <title>Orb-weaving spider Araneus ventricosus genome elucidates the spidroin gene catalogue.</title>
        <authorList>
            <person name="Kono N."/>
            <person name="Nakamura H."/>
            <person name="Ohtoshi R."/>
            <person name="Moran D.A.P."/>
            <person name="Shinohara A."/>
            <person name="Yoshida Y."/>
            <person name="Fujiwara M."/>
            <person name="Mori M."/>
            <person name="Tomita M."/>
            <person name="Arakawa K."/>
        </authorList>
    </citation>
    <scope>NUCLEOTIDE SEQUENCE [LARGE SCALE GENOMIC DNA]</scope>
</reference>
<evidence type="ECO:0000313" key="1">
    <source>
        <dbReference type="EMBL" id="GBN78725.1"/>
    </source>
</evidence>
<organism evidence="1 2">
    <name type="scientific">Araneus ventricosus</name>
    <name type="common">Orbweaver spider</name>
    <name type="synonym">Epeira ventricosa</name>
    <dbReference type="NCBI Taxonomy" id="182803"/>
    <lineage>
        <taxon>Eukaryota</taxon>
        <taxon>Metazoa</taxon>
        <taxon>Ecdysozoa</taxon>
        <taxon>Arthropoda</taxon>
        <taxon>Chelicerata</taxon>
        <taxon>Arachnida</taxon>
        <taxon>Araneae</taxon>
        <taxon>Araneomorphae</taxon>
        <taxon>Entelegynae</taxon>
        <taxon>Araneoidea</taxon>
        <taxon>Araneidae</taxon>
        <taxon>Araneus</taxon>
    </lineage>
</organism>
<sequence length="25" mass="2912">MSSLVLLPNVVEFQRIDRATEDSEY</sequence>
<name>A0A4Y2RUT6_ARAVE</name>
<protein>
    <submittedName>
        <fullName evidence="1">Uncharacterized protein</fullName>
    </submittedName>
</protein>